<name>A0ABD7HG39_9MYCO</name>
<keyword evidence="1" id="KW-1133">Transmembrane helix</keyword>
<gene>
    <name evidence="2" type="ORF">D2E76_28330</name>
</gene>
<organism evidence="2 3">
    <name type="scientific">Mycobacteroides abscessus</name>
    <dbReference type="NCBI Taxonomy" id="36809"/>
    <lineage>
        <taxon>Bacteria</taxon>
        <taxon>Bacillati</taxon>
        <taxon>Actinomycetota</taxon>
        <taxon>Actinomycetes</taxon>
        <taxon>Mycobacteriales</taxon>
        <taxon>Mycobacteriaceae</taxon>
        <taxon>Mycobacteroides</taxon>
    </lineage>
</organism>
<dbReference type="EMBL" id="QXBN01000073">
    <property type="protein sequence ID" value="RIT26272.1"/>
    <property type="molecule type" value="Genomic_DNA"/>
</dbReference>
<protein>
    <submittedName>
        <fullName evidence="2">Uncharacterized protein</fullName>
    </submittedName>
</protein>
<evidence type="ECO:0000313" key="2">
    <source>
        <dbReference type="EMBL" id="RIT26272.1"/>
    </source>
</evidence>
<feature type="transmembrane region" description="Helical" evidence="1">
    <location>
        <begin position="30"/>
        <end position="49"/>
    </location>
</feature>
<keyword evidence="1" id="KW-0812">Transmembrane</keyword>
<comment type="caution">
    <text evidence="2">The sequence shown here is derived from an EMBL/GenBank/DDBJ whole genome shotgun (WGS) entry which is preliminary data.</text>
</comment>
<reference evidence="2 3" key="1">
    <citation type="submission" date="2018-08" db="EMBL/GenBank/DDBJ databases">
        <title>Linezolid Resistance in Mycobacterium abscessus: MIC Distribution and Comprehensive Investigation of Resistance Mechanisms.</title>
        <authorList>
            <person name="Ye M."/>
            <person name="Xu L."/>
            <person name="Zou Y."/>
            <person name="Li B."/>
            <person name="Guo Q."/>
            <person name="Zhang Y."/>
            <person name="Zhan M."/>
            <person name="Xu B."/>
            <person name="Yu F."/>
            <person name="Zhang Z."/>
            <person name="Chu H."/>
        </authorList>
    </citation>
    <scope>NUCLEOTIDE SEQUENCE [LARGE SCALE GENOMIC DNA]</scope>
    <source>
        <strain evidence="2 3">G143</strain>
    </source>
</reference>
<proteinExistence type="predicted"/>
<sequence length="262" mass="29244">MSQCSAILHADYESEEFCGMLEWLKDGLPIADAGFAVLSGLIVAAVFIFRSFRRRWWQRRPAYVRKQQASILDQLGLGRPLETMEAVLGSPHILSRWTDQQENEERIYQLPGAWVVLRAPNGVVAAYSITVTDAELYYDTGKITRGIVPVCLGRSVFADATTVGATDTLEIYARMIAFHRYYDYGSTAGGRQFIWLAFNQEGAGDFDGASVGDWTEHTNGRERATACDLSRITVNTIAICGWELHDTMVNQGFYGPHPDHGH</sequence>
<dbReference type="AlphaFoldDB" id="A0ABD7HG39"/>
<evidence type="ECO:0000313" key="3">
    <source>
        <dbReference type="Proteomes" id="UP000284557"/>
    </source>
</evidence>
<keyword evidence="1" id="KW-0472">Membrane</keyword>
<dbReference type="Proteomes" id="UP000284557">
    <property type="component" value="Unassembled WGS sequence"/>
</dbReference>
<accession>A0ABD7HG39</accession>
<evidence type="ECO:0000256" key="1">
    <source>
        <dbReference type="SAM" id="Phobius"/>
    </source>
</evidence>